<sequence>MNLNNVLNAPTPSIRPPMPFLLHHYNQLFFVCFNTTILIGMLCMSSSICTHMGSGWVLYQVIINNIGVPYPLWCGFKVCSCPLLMSIKLLAAMMQCKWFRAVSLVPLCVKRLHGVLIGTPLHNPREHLSCDTVSRSAGDVDLLHPLEFLHSTIIDSFPHQKISLKLGVPAMLLRKIIPTTVWVMQLNSLANRWPGWTQCWTGNHYRFK</sequence>
<keyword evidence="3" id="KW-1185">Reference proteome</keyword>
<keyword evidence="1" id="KW-0472">Membrane</keyword>
<evidence type="ECO:0000256" key="1">
    <source>
        <dbReference type="SAM" id="Phobius"/>
    </source>
</evidence>
<dbReference type="Proteomes" id="UP000011116">
    <property type="component" value="Chromosome 7H"/>
</dbReference>
<evidence type="ECO:0008006" key="4">
    <source>
        <dbReference type="Google" id="ProtNLM"/>
    </source>
</evidence>
<dbReference type="EnsemblPlants" id="HORVU.MOREX.r3.7HG0656760.1">
    <property type="protein sequence ID" value="HORVU.MOREX.r3.7HG0656760.1.CDS1"/>
    <property type="gene ID" value="HORVU.MOREX.r3.7HG0656760"/>
</dbReference>
<organism evidence="2 3">
    <name type="scientific">Hordeum vulgare subsp. vulgare</name>
    <name type="common">Domesticated barley</name>
    <dbReference type="NCBI Taxonomy" id="112509"/>
    <lineage>
        <taxon>Eukaryota</taxon>
        <taxon>Viridiplantae</taxon>
        <taxon>Streptophyta</taxon>
        <taxon>Embryophyta</taxon>
        <taxon>Tracheophyta</taxon>
        <taxon>Spermatophyta</taxon>
        <taxon>Magnoliopsida</taxon>
        <taxon>Liliopsida</taxon>
        <taxon>Poales</taxon>
        <taxon>Poaceae</taxon>
        <taxon>BOP clade</taxon>
        <taxon>Pooideae</taxon>
        <taxon>Triticodae</taxon>
        <taxon>Triticeae</taxon>
        <taxon>Hordeinae</taxon>
        <taxon>Hordeum</taxon>
    </lineage>
</organism>
<dbReference type="Gramene" id="HORVU.MOREX.r3.7HG0656760.1">
    <property type="protein sequence ID" value="HORVU.MOREX.r3.7HG0656760.1.CDS1"/>
    <property type="gene ID" value="HORVU.MOREX.r3.7HG0656760"/>
</dbReference>
<reference evidence="2" key="2">
    <citation type="submission" date="2020-10" db="EMBL/GenBank/DDBJ databases">
        <authorList>
            <person name="Scholz U."/>
            <person name="Mascher M."/>
            <person name="Fiebig A."/>
        </authorList>
    </citation>
    <scope>NUCLEOTIDE SEQUENCE [LARGE SCALE GENOMIC DNA]</scope>
    <source>
        <strain evidence="2">cv. Morex</strain>
    </source>
</reference>
<dbReference type="Gramene" id="HORVU.MOREX.r2.7HG0545030.1">
    <property type="protein sequence ID" value="HORVU.MOREX.r2.7HG0545030.1.CDS.1"/>
    <property type="gene ID" value="HORVU.MOREX.r2.7HG0545030"/>
</dbReference>
<name>A0A8I6YJJ5_HORVV</name>
<proteinExistence type="predicted"/>
<evidence type="ECO:0000313" key="2">
    <source>
        <dbReference type="EnsemblPlants" id="HORVU.MOREX.r3.7HG0656760.1.CDS1"/>
    </source>
</evidence>
<dbReference type="AlphaFoldDB" id="A0A8I6YJJ5"/>
<protein>
    <recommendedName>
        <fullName evidence="4">ATP-dependent DNA helicase</fullName>
    </recommendedName>
</protein>
<reference evidence="2" key="3">
    <citation type="submission" date="2022-01" db="UniProtKB">
        <authorList>
            <consortium name="EnsemblPlants"/>
        </authorList>
    </citation>
    <scope>IDENTIFICATION</scope>
    <source>
        <strain evidence="2">subsp. vulgare</strain>
    </source>
</reference>
<evidence type="ECO:0000313" key="3">
    <source>
        <dbReference type="Proteomes" id="UP000011116"/>
    </source>
</evidence>
<keyword evidence="1" id="KW-0812">Transmembrane</keyword>
<accession>A0A8I6YJJ5</accession>
<keyword evidence="1" id="KW-1133">Transmembrane helix</keyword>
<feature type="transmembrane region" description="Helical" evidence="1">
    <location>
        <begin position="25"/>
        <end position="44"/>
    </location>
</feature>
<reference evidence="3" key="1">
    <citation type="journal article" date="2012" name="Nature">
        <title>A physical, genetic and functional sequence assembly of the barley genome.</title>
        <authorList>
            <consortium name="The International Barley Genome Sequencing Consortium"/>
            <person name="Mayer K.F."/>
            <person name="Waugh R."/>
            <person name="Brown J.W."/>
            <person name="Schulman A."/>
            <person name="Langridge P."/>
            <person name="Platzer M."/>
            <person name="Fincher G.B."/>
            <person name="Muehlbauer G.J."/>
            <person name="Sato K."/>
            <person name="Close T.J."/>
            <person name="Wise R.P."/>
            <person name="Stein N."/>
        </authorList>
    </citation>
    <scope>NUCLEOTIDE SEQUENCE [LARGE SCALE GENOMIC DNA]</scope>
    <source>
        <strain evidence="3">cv. Morex</strain>
    </source>
</reference>